<dbReference type="InterPro" id="IPR019587">
    <property type="entry name" value="Polyketide_cyclase/dehydratase"/>
</dbReference>
<protein>
    <submittedName>
        <fullName evidence="1">Polyketide cyclase</fullName>
    </submittedName>
</protein>
<evidence type="ECO:0000313" key="1">
    <source>
        <dbReference type="EMBL" id="ARO87632.1"/>
    </source>
</evidence>
<keyword evidence="2" id="KW-1185">Reference proteome</keyword>
<evidence type="ECO:0000313" key="2">
    <source>
        <dbReference type="Proteomes" id="UP000012179"/>
    </source>
</evidence>
<dbReference type="Pfam" id="PF10604">
    <property type="entry name" value="Polyketide_cyc2"/>
    <property type="match status" value="1"/>
</dbReference>
<dbReference type="SUPFAM" id="SSF55961">
    <property type="entry name" value="Bet v1-like"/>
    <property type="match status" value="1"/>
</dbReference>
<dbReference type="Gene3D" id="3.30.530.20">
    <property type="match status" value="1"/>
</dbReference>
<dbReference type="eggNOG" id="COG3832">
    <property type="taxonomic scope" value="Bacteria"/>
</dbReference>
<name>A0A1W6SPD8_9PROT</name>
<dbReference type="Proteomes" id="UP000012179">
    <property type="component" value="Chromosome"/>
</dbReference>
<gene>
    <name evidence="1" type="ORF">EBAPG3_007520</name>
</gene>
<dbReference type="RefSeq" id="WP_004176764.1">
    <property type="nucleotide sequence ID" value="NZ_CP021106.3"/>
</dbReference>
<accession>A0A1W6SPD8</accession>
<dbReference type="AlphaFoldDB" id="A0A1W6SPD8"/>
<sequence>MFNLGSREPVIAKARILIERPPAEIFRYLGDGFFENYPKWSPEVIELERITDGALKLGTIARQVRIDQGRRTETRFTINVYERDKRLGFAGVSDPFRCTYELREINSGKSAELIFTFELSEIQIFMRPFEKLIRVVVQEGAERTVRNLKQLTEAGKQAAASSNASSH</sequence>
<dbReference type="OrthoDB" id="953281at2"/>
<proteinExistence type="predicted"/>
<dbReference type="EMBL" id="CP021106">
    <property type="protein sequence ID" value="ARO87632.1"/>
    <property type="molecule type" value="Genomic_DNA"/>
</dbReference>
<dbReference type="InterPro" id="IPR023393">
    <property type="entry name" value="START-like_dom_sf"/>
</dbReference>
<organism evidence="1 2">
    <name type="scientific">Nitrosospira lacus</name>
    <dbReference type="NCBI Taxonomy" id="1288494"/>
    <lineage>
        <taxon>Bacteria</taxon>
        <taxon>Pseudomonadati</taxon>
        <taxon>Pseudomonadota</taxon>
        <taxon>Betaproteobacteria</taxon>
        <taxon>Nitrosomonadales</taxon>
        <taxon>Nitrosomonadaceae</taxon>
        <taxon>Nitrosospira</taxon>
    </lineage>
</organism>
<reference evidence="1 2" key="1">
    <citation type="journal article" date="2015" name="Int. J. Syst. Evol. Microbiol.">
        <title>Nitrosospira lacus sp. nov., a psychrotolerant, ammonia-oxidizing bacterium from sandy lake sediment.</title>
        <authorList>
            <person name="Urakawa H."/>
            <person name="Garcia J.C."/>
            <person name="Nielsen J.L."/>
            <person name="Le V.Q."/>
            <person name="Kozlowski J.A."/>
            <person name="Stein L.Y."/>
            <person name="Lim C.K."/>
            <person name="Pommerening-Roser A."/>
            <person name="Martens-Habbena W."/>
            <person name="Stahl D.A."/>
            <person name="Klotz M.G."/>
        </authorList>
    </citation>
    <scope>NUCLEOTIDE SEQUENCE [LARGE SCALE GENOMIC DNA]</scope>
    <source>
        <strain evidence="1 2">APG3</strain>
    </source>
</reference>
<dbReference type="KEGG" id="nlc:EBAPG3_007520"/>